<organism evidence="1 2">
    <name type="scientific">Trichinella nelsoni</name>
    <dbReference type="NCBI Taxonomy" id="6336"/>
    <lineage>
        <taxon>Eukaryota</taxon>
        <taxon>Metazoa</taxon>
        <taxon>Ecdysozoa</taxon>
        <taxon>Nematoda</taxon>
        <taxon>Enoplea</taxon>
        <taxon>Dorylaimia</taxon>
        <taxon>Trichinellida</taxon>
        <taxon>Trichinellidae</taxon>
        <taxon>Trichinella</taxon>
    </lineage>
</organism>
<evidence type="ECO:0000313" key="1">
    <source>
        <dbReference type="EMBL" id="KRX17018.1"/>
    </source>
</evidence>
<dbReference type="EMBL" id="JYDL01000095">
    <property type="protein sequence ID" value="KRX17018.1"/>
    <property type="molecule type" value="Genomic_DNA"/>
</dbReference>
<dbReference type="AlphaFoldDB" id="A0A0V0RRW3"/>
<feature type="non-terminal residue" evidence="1">
    <location>
        <position position="94"/>
    </location>
</feature>
<name>A0A0V0RRW3_9BILA</name>
<proteinExistence type="predicted"/>
<keyword evidence="2" id="KW-1185">Reference proteome</keyword>
<accession>A0A0V0RRW3</accession>
<protein>
    <submittedName>
        <fullName evidence="1">Uncharacterized protein</fullName>
    </submittedName>
</protein>
<dbReference type="Proteomes" id="UP000054630">
    <property type="component" value="Unassembled WGS sequence"/>
</dbReference>
<evidence type="ECO:0000313" key="2">
    <source>
        <dbReference type="Proteomes" id="UP000054630"/>
    </source>
</evidence>
<feature type="non-terminal residue" evidence="1">
    <location>
        <position position="1"/>
    </location>
</feature>
<gene>
    <name evidence="1" type="ORF">T07_12505</name>
</gene>
<sequence>LYYKNEFQQYLDKYAFIKRKTRFWKVPRHTNSYVSNKWPLKFWKVPRHTNSYVSNKWPLKYSLKFPTLVQYFFVLGNSIFLHFRSVSNKLIKVI</sequence>
<reference evidence="1 2" key="1">
    <citation type="submission" date="2015-01" db="EMBL/GenBank/DDBJ databases">
        <title>Evolution of Trichinella species and genotypes.</title>
        <authorList>
            <person name="Korhonen P.K."/>
            <person name="Edoardo P."/>
            <person name="Giuseppe L.R."/>
            <person name="Gasser R.B."/>
        </authorList>
    </citation>
    <scope>NUCLEOTIDE SEQUENCE [LARGE SCALE GENOMIC DNA]</scope>
    <source>
        <strain evidence="1">ISS37</strain>
    </source>
</reference>
<comment type="caution">
    <text evidence="1">The sequence shown here is derived from an EMBL/GenBank/DDBJ whole genome shotgun (WGS) entry which is preliminary data.</text>
</comment>